<dbReference type="InterPro" id="IPR045093">
    <property type="entry name" value="Cullin"/>
</dbReference>
<feature type="compositionally biased region" description="Polar residues" evidence="12">
    <location>
        <begin position="107"/>
        <end position="118"/>
    </location>
</feature>
<comment type="pathway">
    <text evidence="1">Protein modification; protein ubiquitination.</text>
</comment>
<dbReference type="SMART" id="SM00182">
    <property type="entry name" value="CULLIN"/>
    <property type="match status" value="1"/>
</dbReference>
<dbReference type="PROSITE" id="PS01256">
    <property type="entry name" value="CULLIN_1"/>
    <property type="match status" value="1"/>
</dbReference>
<evidence type="ECO:0000256" key="8">
    <source>
        <dbReference type="ARBA" id="ARBA00023204"/>
    </source>
</evidence>
<dbReference type="InterPro" id="IPR036317">
    <property type="entry name" value="Cullin_homology_sf"/>
</dbReference>
<name>A0A0N5A7K2_9BILA</name>
<dbReference type="PANTHER" id="PTHR11932">
    <property type="entry name" value="CULLIN"/>
    <property type="match status" value="1"/>
</dbReference>
<evidence type="ECO:0000256" key="3">
    <source>
        <dbReference type="ARBA" id="ARBA00022499"/>
    </source>
</evidence>
<evidence type="ECO:0000313" key="14">
    <source>
        <dbReference type="Proteomes" id="UP000046393"/>
    </source>
</evidence>
<dbReference type="Pfam" id="PF26557">
    <property type="entry name" value="Cullin_AB"/>
    <property type="match status" value="1"/>
</dbReference>
<organism evidence="14 15">
    <name type="scientific">Syphacia muris</name>
    <dbReference type="NCBI Taxonomy" id="451379"/>
    <lineage>
        <taxon>Eukaryota</taxon>
        <taxon>Metazoa</taxon>
        <taxon>Ecdysozoa</taxon>
        <taxon>Nematoda</taxon>
        <taxon>Chromadorea</taxon>
        <taxon>Rhabditida</taxon>
        <taxon>Spirurina</taxon>
        <taxon>Oxyuridomorpha</taxon>
        <taxon>Oxyuroidea</taxon>
        <taxon>Oxyuridae</taxon>
        <taxon>Syphacia</taxon>
    </lineage>
</organism>
<dbReference type="GO" id="GO:0042254">
    <property type="term" value="P:ribosome biogenesis"/>
    <property type="evidence" value="ECO:0007669"/>
    <property type="project" value="UniProtKB-ARBA"/>
</dbReference>
<evidence type="ECO:0000256" key="5">
    <source>
        <dbReference type="ARBA" id="ARBA00022763"/>
    </source>
</evidence>
<keyword evidence="7" id="KW-0832">Ubl conjugation</keyword>
<reference evidence="15" key="1">
    <citation type="submission" date="2017-02" db="UniProtKB">
        <authorList>
            <consortium name="WormBaseParasite"/>
        </authorList>
    </citation>
    <scope>IDENTIFICATION</scope>
</reference>
<dbReference type="Gene3D" id="1.10.10.10">
    <property type="entry name" value="Winged helix-like DNA-binding domain superfamily/Winged helix DNA-binding domain"/>
    <property type="match status" value="1"/>
</dbReference>
<sequence>MSSLPKSVSRISDPQPSQTTRKRIGREAPSLLIVDSKNGQDSQVGEAKRSRVSCKAGTANTVDSTAKIVRSSNFSTPTSSTASAFTNLGGRSPYTPLSGEHSPLVSGKSSCKSGQKTHGVTGVSGDKNAKKLIIRNFKQRTATTAKESVFESSWHLLEEAVIAIQTKQKAHTTFEQLYHTVENWCNFGCATEMYEKLRECILNHVKSELTGLTEHFDATILFLQHLNSMWLEHCEQMVMIRSVFLFLDRTFVLQTASLLSLWDLGLEIFRDTVIVCDAVRSRTTIGLLKMIETEREGSQVDRQLLKSLLRMLMNLGVYQQIFEKPFLKATATLYEAEGRNLCQELEVPAYLAHVKKRLDEEVNRVDYYLDFATSKPLILSTEKYFIVDHMEQFINKGFDVMLMDNRYDELKLMFSLLKRADNGLVLLRTAFSAYIKKVGKALVMDTDREKALVADLLKMKKNLDYVIEECFESYEKFVQAEKDAFDYFINTRPNKPAELVAKFMDAKLRAGNKEATDEELENLMDDVILIFRFIQGKDVFEAFYKKDLAKRLLLGRSASVDAEKSMLSKLKHECGAGFTTKLEGMFKDIELSKDLVVAFKQYMEHGGPDRKMKHSPGNIDFSVSVLTMGHWPSYEYMEVNIPPDLAEYEEMFKQFYFSKHNGRKLQWQHSLGQFLLRARFKPTVVKELQVTMFQTLVLLLFNDKLEWSYEEIKNATKIDKGDLDRTLQSLACGRLRVILKSPRGKDIGANDVFKFNSEFNDKLYRIRINQVQMKETAEEHSQTEEQIFQDRQYQIDAAIVRIMKMRKTLSHALLMTELFNQLRFHAKPIDLKKRIESLIEREYMCRDAEDSNIYKYVA</sequence>
<keyword evidence="3" id="KW-1017">Isopeptide bond</keyword>
<dbReference type="InterPro" id="IPR016158">
    <property type="entry name" value="Cullin_homology"/>
</dbReference>
<dbReference type="SUPFAM" id="SSF75632">
    <property type="entry name" value="Cullin homology domain"/>
    <property type="match status" value="1"/>
</dbReference>
<keyword evidence="4" id="KW-0597">Phosphoprotein</keyword>
<dbReference type="FunFam" id="1.10.10.10:FF:000050">
    <property type="entry name" value="Cullin 4B"/>
    <property type="match status" value="1"/>
</dbReference>
<dbReference type="GO" id="GO:0031625">
    <property type="term" value="F:ubiquitin protein ligase binding"/>
    <property type="evidence" value="ECO:0007669"/>
    <property type="project" value="InterPro"/>
</dbReference>
<dbReference type="GO" id="GO:0006511">
    <property type="term" value="P:ubiquitin-dependent protein catabolic process"/>
    <property type="evidence" value="ECO:0007669"/>
    <property type="project" value="InterPro"/>
</dbReference>
<dbReference type="InterPro" id="IPR016157">
    <property type="entry name" value="Cullin_CS"/>
</dbReference>
<keyword evidence="14" id="KW-1185">Reference proteome</keyword>
<keyword evidence="6" id="KW-0833">Ubl conjugation pathway</keyword>
<evidence type="ECO:0000256" key="12">
    <source>
        <dbReference type="SAM" id="MobiDB-lite"/>
    </source>
</evidence>
<dbReference type="STRING" id="451379.A0A0N5A7K2"/>
<dbReference type="Proteomes" id="UP000046393">
    <property type="component" value="Unplaced"/>
</dbReference>
<feature type="region of interest" description="Disordered" evidence="12">
    <location>
        <begin position="92"/>
        <end position="124"/>
    </location>
</feature>
<feature type="compositionally biased region" description="Polar residues" evidence="12">
    <location>
        <begin position="1"/>
        <end position="19"/>
    </location>
</feature>
<feature type="domain" description="Cullin family profile" evidence="13">
    <location>
        <begin position="495"/>
        <end position="731"/>
    </location>
</feature>
<comment type="similarity">
    <text evidence="2 10 11">Belongs to the cullin family.</text>
</comment>
<accession>A0A0N5A7K2</accession>
<keyword evidence="5" id="KW-0227">DNA damage</keyword>
<dbReference type="SUPFAM" id="SSF74788">
    <property type="entry name" value="Cullin repeat-like"/>
    <property type="match status" value="1"/>
</dbReference>
<evidence type="ECO:0000256" key="7">
    <source>
        <dbReference type="ARBA" id="ARBA00022843"/>
    </source>
</evidence>
<dbReference type="Pfam" id="PF10557">
    <property type="entry name" value="Cullin_Nedd8"/>
    <property type="match status" value="1"/>
</dbReference>
<evidence type="ECO:0000313" key="15">
    <source>
        <dbReference type="WBParaSite" id="SMUV_0000000501-mRNA-1"/>
    </source>
</evidence>
<dbReference type="InterPro" id="IPR016159">
    <property type="entry name" value="Cullin_repeat-like_dom_sf"/>
</dbReference>
<evidence type="ECO:0000256" key="9">
    <source>
        <dbReference type="ARBA" id="ARBA00069613"/>
    </source>
</evidence>
<dbReference type="InterPro" id="IPR019559">
    <property type="entry name" value="Cullin_neddylation_domain"/>
</dbReference>
<dbReference type="FunFam" id="3.30.230.130:FF:000001">
    <property type="entry name" value="Cullin 4A"/>
    <property type="match status" value="1"/>
</dbReference>
<dbReference type="FunFam" id="1.20.1310.10:FF:000003">
    <property type="entry name" value="Cullin 4A"/>
    <property type="match status" value="1"/>
</dbReference>
<dbReference type="Gene3D" id="3.30.230.130">
    <property type="entry name" value="Cullin, Chain C, Domain 2"/>
    <property type="match status" value="1"/>
</dbReference>
<dbReference type="GO" id="GO:0005634">
    <property type="term" value="C:nucleus"/>
    <property type="evidence" value="ECO:0007669"/>
    <property type="project" value="UniProtKB-ARBA"/>
</dbReference>
<evidence type="ECO:0000256" key="4">
    <source>
        <dbReference type="ARBA" id="ARBA00022553"/>
    </source>
</evidence>
<protein>
    <recommendedName>
        <fullName evidence="9">Cullin-4</fullName>
    </recommendedName>
</protein>
<dbReference type="GO" id="GO:0006281">
    <property type="term" value="P:DNA repair"/>
    <property type="evidence" value="ECO:0007669"/>
    <property type="project" value="UniProtKB-KW"/>
</dbReference>
<proteinExistence type="inferred from homology"/>
<dbReference type="AlphaFoldDB" id="A0A0N5A7K2"/>
<evidence type="ECO:0000256" key="1">
    <source>
        <dbReference type="ARBA" id="ARBA00004906"/>
    </source>
</evidence>
<dbReference type="Pfam" id="PF00888">
    <property type="entry name" value="Cullin"/>
    <property type="match status" value="1"/>
</dbReference>
<feature type="region of interest" description="Disordered" evidence="12">
    <location>
        <begin position="1"/>
        <end position="50"/>
    </location>
</feature>
<evidence type="ECO:0000259" key="13">
    <source>
        <dbReference type="PROSITE" id="PS50069"/>
    </source>
</evidence>
<dbReference type="SUPFAM" id="SSF46785">
    <property type="entry name" value="Winged helix' DNA-binding domain"/>
    <property type="match status" value="1"/>
</dbReference>
<dbReference type="WBParaSite" id="SMUV_0000000501-mRNA-1">
    <property type="protein sequence ID" value="SMUV_0000000501-mRNA-1"/>
    <property type="gene ID" value="SMUV_0000000501"/>
</dbReference>
<keyword evidence="8" id="KW-0234">DNA repair</keyword>
<dbReference type="InterPro" id="IPR001373">
    <property type="entry name" value="Cullin_N"/>
</dbReference>
<dbReference type="InterPro" id="IPR036390">
    <property type="entry name" value="WH_DNA-bd_sf"/>
</dbReference>
<evidence type="ECO:0000256" key="2">
    <source>
        <dbReference type="ARBA" id="ARBA00006019"/>
    </source>
</evidence>
<evidence type="ECO:0000256" key="11">
    <source>
        <dbReference type="RuleBase" id="RU003829"/>
    </source>
</evidence>
<dbReference type="GO" id="GO:0031464">
    <property type="term" value="C:Cul4A-RING E3 ubiquitin ligase complex"/>
    <property type="evidence" value="ECO:0007669"/>
    <property type="project" value="UniProtKB-ARBA"/>
</dbReference>
<dbReference type="InterPro" id="IPR036388">
    <property type="entry name" value="WH-like_DNA-bd_sf"/>
</dbReference>
<dbReference type="SMART" id="SM00884">
    <property type="entry name" value="Cullin_Nedd8"/>
    <property type="match status" value="1"/>
</dbReference>
<dbReference type="InterPro" id="IPR059120">
    <property type="entry name" value="Cullin-like_AB"/>
</dbReference>
<dbReference type="FunFam" id="1.20.1310.10:FF:000001">
    <property type="entry name" value="Cullin 3"/>
    <property type="match status" value="1"/>
</dbReference>
<evidence type="ECO:0000256" key="6">
    <source>
        <dbReference type="ARBA" id="ARBA00022786"/>
    </source>
</evidence>
<dbReference type="FunFam" id="1.20.1310.10:FF:000004">
    <property type="entry name" value="Cullin 4B"/>
    <property type="match status" value="1"/>
</dbReference>
<dbReference type="PROSITE" id="PS50069">
    <property type="entry name" value="CULLIN_2"/>
    <property type="match status" value="1"/>
</dbReference>
<dbReference type="Gene3D" id="1.20.1310.10">
    <property type="entry name" value="Cullin Repeats"/>
    <property type="match status" value="4"/>
</dbReference>
<evidence type="ECO:0000256" key="10">
    <source>
        <dbReference type="PROSITE-ProRule" id="PRU00330"/>
    </source>
</evidence>